<evidence type="ECO:0000313" key="2">
    <source>
        <dbReference type="EMBL" id="VDI33179.1"/>
    </source>
</evidence>
<dbReference type="Pfam" id="PF18738">
    <property type="entry name" value="HEPN_DZIP3"/>
    <property type="match status" value="1"/>
</dbReference>
<dbReference type="InterPro" id="IPR041249">
    <property type="entry name" value="HEPN_DZIP3"/>
</dbReference>
<feature type="domain" description="DZIP3-like HEPN" evidence="1">
    <location>
        <begin position="77"/>
        <end position="142"/>
    </location>
</feature>
<dbReference type="AlphaFoldDB" id="A0A8B6EE54"/>
<gene>
    <name evidence="2" type="ORF">MGAL_10B023438</name>
</gene>
<protein>
    <recommendedName>
        <fullName evidence="1">DZIP3-like HEPN domain-containing protein</fullName>
    </recommendedName>
</protein>
<dbReference type="Proteomes" id="UP000596742">
    <property type="component" value="Unassembled WGS sequence"/>
</dbReference>
<comment type="caution">
    <text evidence="2">The sequence shown here is derived from an EMBL/GenBank/DDBJ whole genome shotgun (WGS) entry which is preliminary data.</text>
</comment>
<evidence type="ECO:0000313" key="3">
    <source>
        <dbReference type="Proteomes" id="UP000596742"/>
    </source>
</evidence>
<dbReference type="OrthoDB" id="6367890at2759"/>
<organism evidence="2 3">
    <name type="scientific">Mytilus galloprovincialis</name>
    <name type="common">Mediterranean mussel</name>
    <dbReference type="NCBI Taxonomy" id="29158"/>
    <lineage>
        <taxon>Eukaryota</taxon>
        <taxon>Metazoa</taxon>
        <taxon>Spiralia</taxon>
        <taxon>Lophotrochozoa</taxon>
        <taxon>Mollusca</taxon>
        <taxon>Bivalvia</taxon>
        <taxon>Autobranchia</taxon>
        <taxon>Pteriomorphia</taxon>
        <taxon>Mytilida</taxon>
        <taxon>Mytiloidea</taxon>
        <taxon>Mytilidae</taxon>
        <taxon>Mytilinae</taxon>
        <taxon>Mytilus</taxon>
    </lineage>
</organism>
<dbReference type="EMBL" id="UYJE01005013">
    <property type="protein sequence ID" value="VDI33179.1"/>
    <property type="molecule type" value="Genomic_DNA"/>
</dbReference>
<reference evidence="2" key="1">
    <citation type="submission" date="2018-11" db="EMBL/GenBank/DDBJ databases">
        <authorList>
            <person name="Alioto T."/>
            <person name="Alioto T."/>
        </authorList>
    </citation>
    <scope>NUCLEOTIDE SEQUENCE</scope>
</reference>
<name>A0A8B6EE54_MYTGA</name>
<keyword evidence="3" id="KW-1185">Reference proteome</keyword>
<evidence type="ECO:0000259" key="1">
    <source>
        <dbReference type="Pfam" id="PF18738"/>
    </source>
</evidence>
<sequence>MTSGGTNMSQLSEEESNFIRFYYLNLNIASKAVRVYFDSVHPPSGLAGELGKTSTSVTLKGLRFITKLQLQTLYRSTVCLLRNMTPRECAPITGWDNLPPQGDTGADLARVKWYRNKLAHSEVGKLSRADFSQYWGDLEGVCIKIIFVTIISSYLIRHF</sequence>
<proteinExistence type="predicted"/>
<accession>A0A8B6EE54</accession>